<proteinExistence type="predicted"/>
<dbReference type="RefSeq" id="WP_123420096.1">
    <property type="nucleotide sequence ID" value="NZ_MOCA01000009.1"/>
</dbReference>
<comment type="caution">
    <text evidence="1">The sequence shown here is derived from an EMBL/GenBank/DDBJ whole genome shotgun (WGS) entry which is preliminary data.</text>
</comment>
<dbReference type="AlphaFoldDB" id="A0A423NEV0"/>
<gene>
    <name evidence="1" type="ORF">BK674_24635</name>
</gene>
<dbReference type="Proteomes" id="UP000284207">
    <property type="component" value="Unassembled WGS sequence"/>
</dbReference>
<evidence type="ECO:0000313" key="1">
    <source>
        <dbReference type="EMBL" id="RON96732.1"/>
    </source>
</evidence>
<dbReference type="EMBL" id="MOCA01000009">
    <property type="protein sequence ID" value="RON96732.1"/>
    <property type="molecule type" value="Genomic_DNA"/>
</dbReference>
<evidence type="ECO:0000313" key="2">
    <source>
        <dbReference type="Proteomes" id="UP000284207"/>
    </source>
</evidence>
<name>A0A423NEV0_9PSED</name>
<reference evidence="1 2" key="1">
    <citation type="submission" date="2016-10" db="EMBL/GenBank/DDBJ databases">
        <title>Comparative genome analysis of multiple Pseudomonas spp. focuses on biocontrol and plant growth promoting traits.</title>
        <authorList>
            <person name="Tao X.-Y."/>
            <person name="Taylor C.G."/>
        </authorList>
    </citation>
    <scope>NUCLEOTIDE SEQUENCE [LARGE SCALE GENOMIC DNA]</scope>
    <source>
        <strain evidence="1 2">36B3</strain>
    </source>
</reference>
<sequence length="373" mass="41299">MKKPLIEPRFVGARFDGHTIPLELLKDISVLEEFVIAVAKWIFVQNNVRIRAPKGFTDPLSIGLSEVKDGSAIPAITIDYIDDSAGLFPAANEDYFFRAVQAIGGAINAAEHNEPITDHLPANLLGYFDRFGRGLREGEVLEFFPGKDRPARLTKLTRRRLLLASQNEVLTDEITVRGLVSELDQSKMSFELQLPGGRKIAAKVDAIHLDTILEAMSGYRTGLKVSVSGVGRFDRSERLHSFDVIEDAAIIDTNDPLARIDELRLLKVGWLDGRGLVPASSDFDWLESFFVDTYPPTLPSPYIYPTEEGGVQLEWRTGNQDVSLEIDLASLSGDLHCLNTETMQEISKVLSLDDPTHKQALVDLISKAAKGEI</sequence>
<organism evidence="1 2">
    <name type="scientific">Pseudomonas moraviensis</name>
    <dbReference type="NCBI Taxonomy" id="321662"/>
    <lineage>
        <taxon>Bacteria</taxon>
        <taxon>Pseudomonadati</taxon>
        <taxon>Pseudomonadota</taxon>
        <taxon>Gammaproteobacteria</taxon>
        <taxon>Pseudomonadales</taxon>
        <taxon>Pseudomonadaceae</taxon>
        <taxon>Pseudomonas</taxon>
    </lineage>
</organism>
<accession>A0A423NEV0</accession>
<protein>
    <submittedName>
        <fullName evidence="1">Uncharacterized protein</fullName>
    </submittedName>
</protein>